<dbReference type="OrthoDB" id="5293337at2"/>
<dbReference type="PATRIC" id="fig|1838286.3.peg.3015"/>
<dbReference type="GO" id="GO:0070063">
    <property type="term" value="F:RNA polymerase binding"/>
    <property type="evidence" value="ECO:0007669"/>
    <property type="project" value="InterPro"/>
</dbReference>
<dbReference type="Pfam" id="PF01272">
    <property type="entry name" value="GreA_GreB"/>
    <property type="match status" value="1"/>
</dbReference>
<gene>
    <name evidence="2" type="ORF">Verru16b_03005</name>
</gene>
<dbReference type="RefSeq" id="WP_069963011.1">
    <property type="nucleotide sequence ID" value="NZ_CP016094.1"/>
</dbReference>
<evidence type="ECO:0000313" key="2">
    <source>
        <dbReference type="EMBL" id="AOS45914.1"/>
    </source>
</evidence>
<dbReference type="AlphaFoldDB" id="A0A1D8AYH2"/>
<dbReference type="Proteomes" id="UP000095228">
    <property type="component" value="Chromosome"/>
</dbReference>
<sequence>MPKTELLAGIIARLEAELALLTSAALATHAEATDEENKAEDKYDTRGLEASYLAHGQSKAAEETALAVAQFRALSPRDATAGDPISLGALVIVADAGGRQSRYFIGPRAGGTEVTFGAHTIMVITPQSPLGRELVGRRLGDRVAIPLGGKRSELTISQII</sequence>
<proteinExistence type="predicted"/>
<keyword evidence="3" id="KW-1185">Reference proteome</keyword>
<dbReference type="SUPFAM" id="SSF54534">
    <property type="entry name" value="FKBP-like"/>
    <property type="match status" value="1"/>
</dbReference>
<dbReference type="PIRSF" id="PIRSF006092">
    <property type="entry name" value="GreA_GreB"/>
    <property type="match status" value="1"/>
</dbReference>
<dbReference type="Gene3D" id="3.10.50.30">
    <property type="entry name" value="Transcription elongation factor, GreA/GreB, C-terminal domain"/>
    <property type="match status" value="1"/>
</dbReference>
<name>A0A1D8AYH2_9BACT</name>
<feature type="domain" description="Transcription elongation factor GreA/GreB C-terminal" evidence="1">
    <location>
        <begin position="83"/>
        <end position="159"/>
    </location>
</feature>
<dbReference type="GO" id="GO:0003677">
    <property type="term" value="F:DNA binding"/>
    <property type="evidence" value="ECO:0007669"/>
    <property type="project" value="InterPro"/>
</dbReference>
<organism evidence="2 3">
    <name type="scientific">Lacunisphaera limnophila</name>
    <dbReference type="NCBI Taxonomy" id="1838286"/>
    <lineage>
        <taxon>Bacteria</taxon>
        <taxon>Pseudomonadati</taxon>
        <taxon>Verrucomicrobiota</taxon>
        <taxon>Opitutia</taxon>
        <taxon>Opitutales</taxon>
        <taxon>Opitutaceae</taxon>
        <taxon>Lacunisphaera</taxon>
    </lineage>
</organism>
<dbReference type="InterPro" id="IPR001437">
    <property type="entry name" value="Tscrpt_elong_fac_GreA/B_C"/>
</dbReference>
<dbReference type="STRING" id="1838286.Verru16b_03005"/>
<evidence type="ECO:0000313" key="3">
    <source>
        <dbReference type="Proteomes" id="UP000095228"/>
    </source>
</evidence>
<dbReference type="GO" id="GO:0032784">
    <property type="term" value="P:regulation of DNA-templated transcription elongation"/>
    <property type="evidence" value="ECO:0007669"/>
    <property type="project" value="InterPro"/>
</dbReference>
<dbReference type="InterPro" id="IPR023459">
    <property type="entry name" value="Tscrpt_elong_fac_GreA/B_fam"/>
</dbReference>
<evidence type="ECO:0000259" key="1">
    <source>
        <dbReference type="Pfam" id="PF01272"/>
    </source>
</evidence>
<dbReference type="InterPro" id="IPR036953">
    <property type="entry name" value="GreA/GreB_C_sf"/>
</dbReference>
<reference evidence="2 3" key="1">
    <citation type="submission" date="2016-06" db="EMBL/GenBank/DDBJ databases">
        <title>Three novel species with peptidoglycan cell walls form the new genus Lacunisphaera gen. nov. in the family Opitutaceae of the verrucomicrobial subdivision 4.</title>
        <authorList>
            <person name="Rast P."/>
            <person name="Gloeckner I."/>
            <person name="Jogler M."/>
            <person name="Boedeker C."/>
            <person name="Jeske O."/>
            <person name="Wiegand S."/>
            <person name="Reinhardt R."/>
            <person name="Schumann P."/>
            <person name="Rohde M."/>
            <person name="Spring S."/>
            <person name="Gloeckner F.O."/>
            <person name="Jogler C."/>
        </authorList>
    </citation>
    <scope>NUCLEOTIDE SEQUENCE [LARGE SCALE GENOMIC DNA]</scope>
    <source>
        <strain evidence="2 3">IG16b</strain>
    </source>
</reference>
<protein>
    <recommendedName>
        <fullName evidence="1">Transcription elongation factor GreA/GreB C-terminal domain-containing protein</fullName>
    </recommendedName>
</protein>
<dbReference type="EMBL" id="CP016094">
    <property type="protein sequence ID" value="AOS45914.1"/>
    <property type="molecule type" value="Genomic_DNA"/>
</dbReference>
<dbReference type="KEGG" id="obg:Verru16b_03005"/>
<accession>A0A1D8AYH2</accession>